<dbReference type="Proteomes" id="UP000467193">
    <property type="component" value="Chromosome"/>
</dbReference>
<feature type="transmembrane region" description="Helical" evidence="2">
    <location>
        <begin position="84"/>
        <end position="103"/>
    </location>
</feature>
<keyword evidence="4" id="KW-1185">Reference proteome</keyword>
<keyword evidence="2" id="KW-0812">Transmembrane</keyword>
<evidence type="ECO:0000256" key="2">
    <source>
        <dbReference type="SAM" id="Phobius"/>
    </source>
</evidence>
<accession>A0A7I7QYH7</accession>
<name>A0A7I7QYH7_9MYCO</name>
<keyword evidence="2" id="KW-0472">Membrane</keyword>
<reference evidence="3 4" key="1">
    <citation type="journal article" date="2019" name="Emerg. Microbes Infect.">
        <title>Comprehensive subspecies identification of 175 nontuberculous mycobacteria species based on 7547 genomic profiles.</title>
        <authorList>
            <person name="Matsumoto Y."/>
            <person name="Kinjo T."/>
            <person name="Motooka D."/>
            <person name="Nabeya D."/>
            <person name="Jung N."/>
            <person name="Uechi K."/>
            <person name="Horii T."/>
            <person name="Iida T."/>
            <person name="Fujita J."/>
            <person name="Nakamura S."/>
        </authorList>
    </citation>
    <scope>NUCLEOTIDE SEQUENCE [LARGE SCALE GENOMIC DNA]</scope>
    <source>
        <strain evidence="3 4">JCM 17899</strain>
    </source>
</reference>
<dbReference type="EMBL" id="AP022588">
    <property type="protein sequence ID" value="BBY31419.1"/>
    <property type="molecule type" value="Genomic_DNA"/>
</dbReference>
<feature type="region of interest" description="Disordered" evidence="1">
    <location>
        <begin position="1"/>
        <end position="41"/>
    </location>
</feature>
<sequence length="168" mass="17576">MTPYPPVRGPSRPKRLGPTDPAPVPTTPTTKGRPMTATAVPTTTTNDSFLRFAMRLDAICTGLGGVALAAAAAPLSSYTGLPLAAEYGLAAFFVVYGVTVFTLSRRDSVRAPGTWVIAANLLFTLASVAAVLTGLWSPTTAGVVFLLAGGVYTLVMADLQYIGLRRMR</sequence>
<evidence type="ECO:0000313" key="3">
    <source>
        <dbReference type="EMBL" id="BBY31419.1"/>
    </source>
</evidence>
<organism evidence="3 4">
    <name type="scientific">Mycolicibacterium sediminis</name>
    <dbReference type="NCBI Taxonomy" id="1286180"/>
    <lineage>
        <taxon>Bacteria</taxon>
        <taxon>Bacillati</taxon>
        <taxon>Actinomycetota</taxon>
        <taxon>Actinomycetes</taxon>
        <taxon>Mycobacteriales</taxon>
        <taxon>Mycobacteriaceae</taxon>
        <taxon>Mycolicibacterium</taxon>
    </lineage>
</organism>
<feature type="transmembrane region" description="Helical" evidence="2">
    <location>
        <begin position="58"/>
        <end position="78"/>
    </location>
</feature>
<gene>
    <name evidence="3" type="ORF">MSEDJ_55150</name>
</gene>
<dbReference type="AlphaFoldDB" id="A0A7I7QYH7"/>
<keyword evidence="2" id="KW-1133">Transmembrane helix</keyword>
<feature type="transmembrane region" description="Helical" evidence="2">
    <location>
        <begin position="142"/>
        <end position="164"/>
    </location>
</feature>
<dbReference type="KEGG" id="msei:MSEDJ_55150"/>
<evidence type="ECO:0008006" key="5">
    <source>
        <dbReference type="Google" id="ProtNLM"/>
    </source>
</evidence>
<protein>
    <recommendedName>
        <fullName evidence="5">Integral membrane protein</fullName>
    </recommendedName>
</protein>
<evidence type="ECO:0000313" key="4">
    <source>
        <dbReference type="Proteomes" id="UP000467193"/>
    </source>
</evidence>
<feature type="transmembrane region" description="Helical" evidence="2">
    <location>
        <begin position="115"/>
        <end position="136"/>
    </location>
</feature>
<evidence type="ECO:0000256" key="1">
    <source>
        <dbReference type="SAM" id="MobiDB-lite"/>
    </source>
</evidence>
<proteinExistence type="predicted"/>